<dbReference type="InterPro" id="IPR036412">
    <property type="entry name" value="HAD-like_sf"/>
</dbReference>
<dbReference type="SFLD" id="SFLDG01129">
    <property type="entry name" value="C1.5:_HAD__Beta-PGM__Phosphata"/>
    <property type="match status" value="1"/>
</dbReference>
<dbReference type="PRINTS" id="PR00413">
    <property type="entry name" value="HADHALOGNASE"/>
</dbReference>
<dbReference type="Gene3D" id="3.40.50.1000">
    <property type="entry name" value="HAD superfamily/HAD-like"/>
    <property type="match status" value="1"/>
</dbReference>
<dbReference type="InterPro" id="IPR006439">
    <property type="entry name" value="HAD-SF_hydro_IA"/>
</dbReference>
<evidence type="ECO:0000313" key="1">
    <source>
        <dbReference type="EMBL" id="MFO7192602.1"/>
    </source>
</evidence>
<evidence type="ECO:0000313" key="2">
    <source>
        <dbReference type="Proteomes" id="UP000249324"/>
    </source>
</evidence>
<dbReference type="InterPro" id="IPR023214">
    <property type="entry name" value="HAD_sf"/>
</dbReference>
<dbReference type="SFLD" id="SFLDS00003">
    <property type="entry name" value="Haloacid_Dehalogenase"/>
    <property type="match status" value="1"/>
</dbReference>
<dbReference type="Pfam" id="PF00702">
    <property type="entry name" value="Hydrolase"/>
    <property type="match status" value="1"/>
</dbReference>
<dbReference type="SUPFAM" id="SSF56784">
    <property type="entry name" value="HAD-like"/>
    <property type="match status" value="1"/>
</dbReference>
<dbReference type="NCBIfam" id="TIGR01549">
    <property type="entry name" value="HAD-SF-IA-v1"/>
    <property type="match status" value="1"/>
</dbReference>
<dbReference type="PANTHER" id="PTHR43434">
    <property type="entry name" value="PHOSPHOGLYCOLATE PHOSPHATASE"/>
    <property type="match status" value="1"/>
</dbReference>
<gene>
    <name evidence="1" type="ORF">DIU77_010220</name>
</gene>
<dbReference type="AlphaFoldDB" id="A0ABD6FHQ4"/>
<protein>
    <submittedName>
        <fullName evidence="1">HAD-IA family hydrolase</fullName>
    </submittedName>
</protein>
<sequence>MLNERNPAPSAVVFDLDGTLVDSAPDITDALNIALTAHSLDRLDVEQVRPLLGLGARELVAQAVTIAGGQEPDVEGVLADYAAAYEAKPVEATTVNADAIPALRRLRAAGVKIGVCTNKRTHMARAVLAGTGLADLVDVVVGIDATPQAKPDPAHLAAALEALNVAPSEAIYVGDTEIDARTARNLG</sequence>
<dbReference type="NCBIfam" id="TIGR01509">
    <property type="entry name" value="HAD-SF-IA-v3"/>
    <property type="match status" value="1"/>
</dbReference>
<feature type="non-terminal residue" evidence="1">
    <location>
        <position position="187"/>
    </location>
</feature>
<dbReference type="Proteomes" id="UP000249324">
    <property type="component" value="Unassembled WGS sequence"/>
</dbReference>
<reference evidence="1 2" key="1">
    <citation type="journal article" date="2021" name="BMC Genomics">
        <title>Genome-resolved metagenome and metatranscriptome analyses of thermophilic composting reveal key bacterial players and their metabolic interactions.</title>
        <authorList>
            <person name="Braga L.P.P."/>
            <person name="Pereira R.V."/>
            <person name="Martins L.F."/>
            <person name="Moura L.M.S."/>
            <person name="Sanchez F.B."/>
            <person name="Patane J.S.L."/>
            <person name="da Silva A.M."/>
            <person name="Setubal J.C."/>
        </authorList>
    </citation>
    <scope>NUCLEOTIDE SEQUENCE [LARGE SCALE GENOMIC DNA]</scope>
    <source>
        <strain evidence="1">ZC4RG45</strain>
    </source>
</reference>
<dbReference type="InterPro" id="IPR023198">
    <property type="entry name" value="PGP-like_dom2"/>
</dbReference>
<organism evidence="1 2">
    <name type="scientific">Thermocrispum agreste</name>
    <dbReference type="NCBI Taxonomy" id="37925"/>
    <lineage>
        <taxon>Bacteria</taxon>
        <taxon>Bacillati</taxon>
        <taxon>Actinomycetota</taxon>
        <taxon>Actinomycetes</taxon>
        <taxon>Pseudonocardiales</taxon>
        <taxon>Pseudonocardiaceae</taxon>
        <taxon>Thermocrispum</taxon>
    </lineage>
</organism>
<dbReference type="PANTHER" id="PTHR43434:SF1">
    <property type="entry name" value="PHOSPHOGLYCOLATE PHOSPHATASE"/>
    <property type="match status" value="1"/>
</dbReference>
<dbReference type="InterPro" id="IPR050155">
    <property type="entry name" value="HAD-like_hydrolase_sf"/>
</dbReference>
<dbReference type="EMBL" id="QGUI02000113">
    <property type="protein sequence ID" value="MFO7192602.1"/>
    <property type="molecule type" value="Genomic_DNA"/>
</dbReference>
<accession>A0ABD6FHQ4</accession>
<name>A0ABD6FHQ4_9PSEU</name>
<dbReference type="GO" id="GO:0016787">
    <property type="term" value="F:hydrolase activity"/>
    <property type="evidence" value="ECO:0007669"/>
    <property type="project" value="UniProtKB-KW"/>
</dbReference>
<keyword evidence="1" id="KW-0378">Hydrolase</keyword>
<proteinExistence type="predicted"/>
<dbReference type="Gene3D" id="1.10.150.240">
    <property type="entry name" value="Putative phosphatase, domain 2"/>
    <property type="match status" value="1"/>
</dbReference>
<comment type="caution">
    <text evidence="1">The sequence shown here is derived from an EMBL/GenBank/DDBJ whole genome shotgun (WGS) entry which is preliminary data.</text>
</comment>